<dbReference type="AlphaFoldDB" id="X1HEH9"/>
<evidence type="ECO:0000313" key="2">
    <source>
        <dbReference type="EMBL" id="GAH67822.1"/>
    </source>
</evidence>
<dbReference type="InterPro" id="IPR041657">
    <property type="entry name" value="HTH_17"/>
</dbReference>
<reference evidence="2" key="1">
    <citation type="journal article" date="2014" name="Front. Microbiol.">
        <title>High frequency of phylogenetically diverse reductive dehalogenase-homologous genes in deep subseafloor sedimentary metagenomes.</title>
        <authorList>
            <person name="Kawai M."/>
            <person name="Futagami T."/>
            <person name="Toyoda A."/>
            <person name="Takaki Y."/>
            <person name="Nishi S."/>
            <person name="Hori S."/>
            <person name="Arai W."/>
            <person name="Tsubouchi T."/>
            <person name="Morono Y."/>
            <person name="Uchiyama I."/>
            <person name="Ito T."/>
            <person name="Fujiyama A."/>
            <person name="Inagaki F."/>
            <person name="Takami H."/>
        </authorList>
    </citation>
    <scope>NUCLEOTIDE SEQUENCE</scope>
    <source>
        <strain evidence="2">Expedition CK06-06</strain>
    </source>
</reference>
<dbReference type="Pfam" id="PF12728">
    <property type="entry name" value="HTH_17"/>
    <property type="match status" value="1"/>
</dbReference>
<dbReference type="InterPro" id="IPR010093">
    <property type="entry name" value="SinI_DNA-bd"/>
</dbReference>
<proteinExistence type="predicted"/>
<sequence>MQKRWLTVADAAKYLSLSVKTIYAQATKGEIPSAKIGGSVRIDKKKLDEQLENQILDMESKVKDWI</sequence>
<dbReference type="GO" id="GO:0003677">
    <property type="term" value="F:DNA binding"/>
    <property type="evidence" value="ECO:0007669"/>
    <property type="project" value="InterPro"/>
</dbReference>
<dbReference type="InterPro" id="IPR009061">
    <property type="entry name" value="DNA-bd_dom_put_sf"/>
</dbReference>
<accession>X1HEH9</accession>
<comment type="caution">
    <text evidence="2">The sequence shown here is derived from an EMBL/GenBank/DDBJ whole genome shotgun (WGS) entry which is preliminary data.</text>
</comment>
<dbReference type="SUPFAM" id="SSF46955">
    <property type="entry name" value="Putative DNA-binding domain"/>
    <property type="match status" value="1"/>
</dbReference>
<feature type="domain" description="Helix-turn-helix" evidence="1">
    <location>
        <begin position="5"/>
        <end position="54"/>
    </location>
</feature>
<gene>
    <name evidence="2" type="ORF">S03H2_50745</name>
</gene>
<protein>
    <recommendedName>
        <fullName evidence="1">Helix-turn-helix domain-containing protein</fullName>
    </recommendedName>
</protein>
<dbReference type="NCBIfam" id="TIGR01764">
    <property type="entry name" value="excise"/>
    <property type="match status" value="1"/>
</dbReference>
<dbReference type="EMBL" id="BARU01032156">
    <property type="protein sequence ID" value="GAH67822.1"/>
    <property type="molecule type" value="Genomic_DNA"/>
</dbReference>
<organism evidence="2">
    <name type="scientific">marine sediment metagenome</name>
    <dbReference type="NCBI Taxonomy" id="412755"/>
    <lineage>
        <taxon>unclassified sequences</taxon>
        <taxon>metagenomes</taxon>
        <taxon>ecological metagenomes</taxon>
    </lineage>
</organism>
<evidence type="ECO:0000259" key="1">
    <source>
        <dbReference type="Pfam" id="PF12728"/>
    </source>
</evidence>
<name>X1HEH9_9ZZZZ</name>